<dbReference type="GO" id="GO:0046872">
    <property type="term" value="F:metal ion binding"/>
    <property type="evidence" value="ECO:0007669"/>
    <property type="project" value="UniProtKB-KW"/>
</dbReference>
<protein>
    <recommendedName>
        <fullName evidence="8">Thiamine pyrophosphate enzyme N-terminal TPP-binding domain-containing protein</fullName>
    </recommendedName>
</protein>
<dbReference type="EMBL" id="JACCJB010000017">
    <property type="protein sequence ID" value="KAF6220287.1"/>
    <property type="molecule type" value="Genomic_DNA"/>
</dbReference>
<evidence type="ECO:0000256" key="3">
    <source>
        <dbReference type="ARBA" id="ARBA00022723"/>
    </source>
</evidence>
<keyword evidence="6" id="KW-0786">Thiamine pyrophosphate</keyword>
<comment type="similarity">
    <text evidence="2">Belongs to the TPP enzyme family.</text>
</comment>
<dbReference type="InterPro" id="IPR012110">
    <property type="entry name" value="PDC/IPDC-like"/>
</dbReference>
<dbReference type="PANTHER" id="PTHR43452:SF30">
    <property type="entry name" value="PYRUVATE DECARBOXYLASE ISOZYME 1-RELATED"/>
    <property type="match status" value="1"/>
</dbReference>
<evidence type="ECO:0000313" key="9">
    <source>
        <dbReference type="EMBL" id="KAF6220287.1"/>
    </source>
</evidence>
<accession>A0A8H6CBB5</accession>
<evidence type="ECO:0000256" key="6">
    <source>
        <dbReference type="ARBA" id="ARBA00023052"/>
    </source>
</evidence>
<keyword evidence="7" id="KW-0456">Lyase</keyword>
<reference evidence="9 10" key="1">
    <citation type="journal article" date="2020" name="Genomics">
        <title>Complete, high-quality genomes from long-read metagenomic sequencing of two wolf lichen thalli reveals enigmatic genome architecture.</title>
        <authorList>
            <person name="McKenzie S.K."/>
            <person name="Walston R.F."/>
            <person name="Allen J.L."/>
        </authorList>
    </citation>
    <scope>NUCLEOTIDE SEQUENCE [LARGE SCALE GENOMIC DNA]</scope>
    <source>
        <strain evidence="9">WasteWater1</strain>
    </source>
</reference>
<gene>
    <name evidence="9" type="ORF">HO133_003419</name>
</gene>
<dbReference type="RefSeq" id="XP_037149722.1">
    <property type="nucleotide sequence ID" value="XM_037294341.1"/>
</dbReference>
<sequence length="196" mass="21770">MILRVKGCDHASDYELALLDLIPNAGLEWKGSPNDLNAAYAADGYSRISNGIGALVTTYGPGERSALCSIAGAYCEYVPVLHIVGYPSVETMKAHKIMHHSLGYKNKAYQVRTCKEWDDLLREKTLDEASCAQLVYICNMHRVMRLEELVLDSILVDEQQRYPRDTHVDPSTSIVAASARLSAMDMVPPVRIFIVP</sequence>
<dbReference type="GO" id="GO:0030976">
    <property type="term" value="F:thiamine pyrophosphate binding"/>
    <property type="evidence" value="ECO:0007669"/>
    <property type="project" value="InterPro"/>
</dbReference>
<dbReference type="AlphaFoldDB" id="A0A8H6CBB5"/>
<proteinExistence type="inferred from homology"/>
<keyword evidence="5" id="KW-0460">Magnesium</keyword>
<dbReference type="GO" id="GO:0000949">
    <property type="term" value="P:aromatic amino acid family catabolic process to alcohol via Ehrlich pathway"/>
    <property type="evidence" value="ECO:0007669"/>
    <property type="project" value="TreeGrafter"/>
</dbReference>
<dbReference type="Proteomes" id="UP000593566">
    <property type="component" value="Unassembled WGS sequence"/>
</dbReference>
<organism evidence="9 10">
    <name type="scientific">Letharia lupina</name>
    <dbReference type="NCBI Taxonomy" id="560253"/>
    <lineage>
        <taxon>Eukaryota</taxon>
        <taxon>Fungi</taxon>
        <taxon>Dikarya</taxon>
        <taxon>Ascomycota</taxon>
        <taxon>Pezizomycotina</taxon>
        <taxon>Lecanoromycetes</taxon>
        <taxon>OSLEUM clade</taxon>
        <taxon>Lecanoromycetidae</taxon>
        <taxon>Lecanorales</taxon>
        <taxon>Lecanorineae</taxon>
        <taxon>Parmeliaceae</taxon>
        <taxon>Letharia</taxon>
    </lineage>
</organism>
<keyword evidence="4" id="KW-0210">Decarboxylase</keyword>
<dbReference type="SUPFAM" id="SSF52518">
    <property type="entry name" value="Thiamin diphosphate-binding fold (THDP-binding)"/>
    <property type="match status" value="1"/>
</dbReference>
<comment type="cofactor">
    <cofactor evidence="1">
        <name>thiamine diphosphate</name>
        <dbReference type="ChEBI" id="CHEBI:58937"/>
    </cofactor>
</comment>
<dbReference type="GO" id="GO:0005829">
    <property type="term" value="C:cytosol"/>
    <property type="evidence" value="ECO:0007669"/>
    <property type="project" value="TreeGrafter"/>
</dbReference>
<evidence type="ECO:0000256" key="7">
    <source>
        <dbReference type="ARBA" id="ARBA00023239"/>
    </source>
</evidence>
<keyword evidence="3" id="KW-0479">Metal-binding</keyword>
<dbReference type="GeneID" id="59331830"/>
<evidence type="ECO:0000259" key="8">
    <source>
        <dbReference type="Pfam" id="PF02776"/>
    </source>
</evidence>
<dbReference type="PANTHER" id="PTHR43452">
    <property type="entry name" value="PYRUVATE DECARBOXYLASE"/>
    <property type="match status" value="1"/>
</dbReference>
<evidence type="ECO:0000256" key="2">
    <source>
        <dbReference type="ARBA" id="ARBA00007812"/>
    </source>
</evidence>
<keyword evidence="10" id="KW-1185">Reference proteome</keyword>
<dbReference type="Gene3D" id="3.40.50.970">
    <property type="match status" value="1"/>
</dbReference>
<evidence type="ECO:0000256" key="5">
    <source>
        <dbReference type="ARBA" id="ARBA00022842"/>
    </source>
</evidence>
<dbReference type="InterPro" id="IPR029061">
    <property type="entry name" value="THDP-binding"/>
</dbReference>
<evidence type="ECO:0000256" key="1">
    <source>
        <dbReference type="ARBA" id="ARBA00001964"/>
    </source>
</evidence>
<feature type="domain" description="Thiamine pyrophosphate enzyme N-terminal TPP-binding" evidence="8">
    <location>
        <begin position="13"/>
        <end position="95"/>
    </location>
</feature>
<dbReference type="GO" id="GO:0004737">
    <property type="term" value="F:pyruvate decarboxylase activity"/>
    <property type="evidence" value="ECO:0007669"/>
    <property type="project" value="TreeGrafter"/>
</dbReference>
<name>A0A8H6CBB5_9LECA</name>
<comment type="caution">
    <text evidence="9">The sequence shown here is derived from an EMBL/GenBank/DDBJ whole genome shotgun (WGS) entry which is preliminary data.</text>
</comment>
<dbReference type="Pfam" id="PF02776">
    <property type="entry name" value="TPP_enzyme_N"/>
    <property type="match status" value="1"/>
</dbReference>
<evidence type="ECO:0000313" key="10">
    <source>
        <dbReference type="Proteomes" id="UP000593566"/>
    </source>
</evidence>
<evidence type="ECO:0000256" key="4">
    <source>
        <dbReference type="ARBA" id="ARBA00022793"/>
    </source>
</evidence>
<dbReference type="InterPro" id="IPR012001">
    <property type="entry name" value="Thiamin_PyroP_enz_TPP-bd_dom"/>
</dbReference>